<dbReference type="InterPro" id="IPR050904">
    <property type="entry name" value="Adhesion/Biosynth-related"/>
</dbReference>
<evidence type="ECO:0000259" key="1">
    <source>
        <dbReference type="PROSITE" id="PS50213"/>
    </source>
</evidence>
<comment type="caution">
    <text evidence="2">The sequence shown here is derived from an EMBL/GenBank/DDBJ whole genome shotgun (WGS) entry which is preliminary data.</text>
</comment>
<name>A0A507FE14_9FUNG</name>
<dbReference type="SUPFAM" id="SSF82153">
    <property type="entry name" value="FAS1 domain"/>
    <property type="match status" value="2"/>
</dbReference>
<protein>
    <recommendedName>
        <fullName evidence="1">FAS1 domain-containing protein</fullName>
    </recommendedName>
</protein>
<proteinExistence type="predicted"/>
<dbReference type="InterPro" id="IPR036378">
    <property type="entry name" value="FAS1_dom_sf"/>
</dbReference>
<evidence type="ECO:0000313" key="2">
    <source>
        <dbReference type="EMBL" id="TPX73516.1"/>
    </source>
</evidence>
<dbReference type="PROSITE" id="PS50213">
    <property type="entry name" value="FAS1"/>
    <property type="match status" value="2"/>
</dbReference>
<dbReference type="Proteomes" id="UP000320333">
    <property type="component" value="Unassembled WGS sequence"/>
</dbReference>
<dbReference type="Gene3D" id="2.30.180.10">
    <property type="entry name" value="FAS1 domain"/>
    <property type="match status" value="2"/>
</dbReference>
<dbReference type="SMART" id="SM00554">
    <property type="entry name" value="FAS1"/>
    <property type="match status" value="2"/>
</dbReference>
<dbReference type="Pfam" id="PF02469">
    <property type="entry name" value="Fasciclin"/>
    <property type="match status" value="2"/>
</dbReference>
<dbReference type="EMBL" id="QEAP01000181">
    <property type="protein sequence ID" value="TPX73516.1"/>
    <property type="molecule type" value="Genomic_DNA"/>
</dbReference>
<sequence length="371" mass="37063">MFKYGQFPPQTTTITTTATFRSSKISNMKLIIAALAMIQAASAAGLVDTLVENKADVLIKLVTSVPAVAEALGSFKGTLFAPTDAALVATVEAGFNATDLAALANVLTYHAVAGAPYPAADAGATTFLSTLQGNPLKASKSDKGVTIGSAFGTPASNVIKSVTFDGGIIHFVDQTLIPPTNVVEVAKAAKLTSLLGALTAAGLAETVAGLKDVTILAPTDEAFAAIASVAATLTPEQLKSVLLLHVLPGTIYSTDIIAAKSIDAAKTSFTGNTVSAKFDGTNVLIAGAANKTPANVVAADVFADRVIVHVIDTVLLPDLSAAPAPSSAPSAAPSAAATASAVAPAPTGLYKSGAAQIFGGLMSLSAALFAL</sequence>
<dbReference type="STRING" id="246404.A0A507FE14"/>
<organism evidence="2 3">
    <name type="scientific">Chytriomyces confervae</name>
    <dbReference type="NCBI Taxonomy" id="246404"/>
    <lineage>
        <taxon>Eukaryota</taxon>
        <taxon>Fungi</taxon>
        <taxon>Fungi incertae sedis</taxon>
        <taxon>Chytridiomycota</taxon>
        <taxon>Chytridiomycota incertae sedis</taxon>
        <taxon>Chytridiomycetes</taxon>
        <taxon>Chytridiales</taxon>
        <taxon>Chytriomycetaceae</taxon>
        <taxon>Chytriomyces</taxon>
    </lineage>
</organism>
<feature type="domain" description="FAS1" evidence="1">
    <location>
        <begin position="43"/>
        <end position="176"/>
    </location>
</feature>
<feature type="domain" description="FAS1" evidence="1">
    <location>
        <begin position="178"/>
        <end position="315"/>
    </location>
</feature>
<dbReference type="PANTHER" id="PTHR10900">
    <property type="entry name" value="PERIOSTIN-RELATED"/>
    <property type="match status" value="1"/>
</dbReference>
<gene>
    <name evidence="2" type="ORF">CcCBS67573_g05220</name>
</gene>
<dbReference type="AlphaFoldDB" id="A0A507FE14"/>
<keyword evidence="3" id="KW-1185">Reference proteome</keyword>
<reference evidence="2 3" key="1">
    <citation type="journal article" date="2019" name="Sci. Rep.">
        <title>Comparative genomics of chytrid fungi reveal insights into the obligate biotrophic and pathogenic lifestyle of Synchytrium endobioticum.</title>
        <authorList>
            <person name="van de Vossenberg B.T.L.H."/>
            <person name="Warris S."/>
            <person name="Nguyen H.D.T."/>
            <person name="van Gent-Pelzer M.P.E."/>
            <person name="Joly D.L."/>
            <person name="van de Geest H.C."/>
            <person name="Bonants P.J.M."/>
            <person name="Smith D.S."/>
            <person name="Levesque C.A."/>
            <person name="van der Lee T.A.J."/>
        </authorList>
    </citation>
    <scope>NUCLEOTIDE SEQUENCE [LARGE SCALE GENOMIC DNA]</scope>
    <source>
        <strain evidence="2 3">CBS 675.73</strain>
    </source>
</reference>
<dbReference type="PANTHER" id="PTHR10900:SF77">
    <property type="entry name" value="FI19380P1"/>
    <property type="match status" value="1"/>
</dbReference>
<dbReference type="OrthoDB" id="286301at2759"/>
<evidence type="ECO:0000313" key="3">
    <source>
        <dbReference type="Proteomes" id="UP000320333"/>
    </source>
</evidence>
<accession>A0A507FE14</accession>
<dbReference type="InterPro" id="IPR000782">
    <property type="entry name" value="FAS1_domain"/>
</dbReference>
<dbReference type="GO" id="GO:0005615">
    <property type="term" value="C:extracellular space"/>
    <property type="evidence" value="ECO:0007669"/>
    <property type="project" value="TreeGrafter"/>
</dbReference>